<evidence type="ECO:0000256" key="7">
    <source>
        <dbReference type="SAM" id="Phobius"/>
    </source>
</evidence>
<evidence type="ECO:0000256" key="6">
    <source>
        <dbReference type="PROSITE-ProRule" id="PRU00169"/>
    </source>
</evidence>
<evidence type="ECO:0000256" key="3">
    <source>
        <dbReference type="ARBA" id="ARBA00022553"/>
    </source>
</evidence>
<dbReference type="InterPro" id="IPR009057">
    <property type="entry name" value="Homeodomain-like_sf"/>
</dbReference>
<dbReference type="InterPro" id="IPR011006">
    <property type="entry name" value="CheY-like_superfamily"/>
</dbReference>
<evidence type="ECO:0000256" key="4">
    <source>
        <dbReference type="ARBA" id="ARBA00023015"/>
    </source>
</evidence>
<dbReference type="Proteomes" id="UP000745859">
    <property type="component" value="Unassembled WGS sequence"/>
</dbReference>
<dbReference type="EC" id="2.7.13.3" evidence="2"/>
<reference evidence="11 12" key="1">
    <citation type="submission" date="2020-03" db="EMBL/GenBank/DDBJ databases">
        <title>Genomic Encyclopedia of Type Strains, Phase IV (KMG-IV): sequencing the most valuable type-strain genomes for metagenomic binning, comparative biology and taxonomic classification.</title>
        <authorList>
            <person name="Goeker M."/>
        </authorList>
    </citation>
    <scope>NUCLEOTIDE SEQUENCE [LARGE SCALE GENOMIC DNA]</scope>
    <source>
        <strain evidence="11 12">DSM 101599</strain>
    </source>
</reference>
<dbReference type="CDD" id="cd17574">
    <property type="entry name" value="REC_OmpR"/>
    <property type="match status" value="1"/>
</dbReference>
<dbReference type="InterPro" id="IPR001789">
    <property type="entry name" value="Sig_transdc_resp-reg_receiver"/>
</dbReference>
<keyword evidence="7" id="KW-1133">Transmembrane helix</keyword>
<dbReference type="InterPro" id="IPR036097">
    <property type="entry name" value="HisK_dim/P_sf"/>
</dbReference>
<feature type="transmembrane region" description="Helical" evidence="7">
    <location>
        <begin position="805"/>
        <end position="826"/>
    </location>
</feature>
<dbReference type="InterPro" id="IPR013783">
    <property type="entry name" value="Ig-like_fold"/>
</dbReference>
<dbReference type="SUPFAM" id="SSF52172">
    <property type="entry name" value="CheY-like"/>
    <property type="match status" value="1"/>
</dbReference>
<keyword evidence="11" id="KW-0808">Transferase</keyword>
<dbReference type="InterPro" id="IPR011110">
    <property type="entry name" value="Reg_prop"/>
</dbReference>
<dbReference type="Pfam" id="PF02518">
    <property type="entry name" value="HATPase_c"/>
    <property type="match status" value="1"/>
</dbReference>
<dbReference type="Gene3D" id="2.60.40.10">
    <property type="entry name" value="Immunoglobulins"/>
    <property type="match status" value="1"/>
</dbReference>
<keyword evidence="4" id="KW-0805">Transcription regulation</keyword>
<dbReference type="PANTHER" id="PTHR43547">
    <property type="entry name" value="TWO-COMPONENT HISTIDINE KINASE"/>
    <property type="match status" value="1"/>
</dbReference>
<comment type="catalytic activity">
    <reaction evidence="1">
        <text>ATP + protein L-histidine = ADP + protein N-phospho-L-histidine.</text>
        <dbReference type="EC" id="2.7.13.3"/>
    </reaction>
</comment>
<dbReference type="Pfam" id="PF00072">
    <property type="entry name" value="Response_reg"/>
    <property type="match status" value="1"/>
</dbReference>
<evidence type="ECO:0000259" key="8">
    <source>
        <dbReference type="PROSITE" id="PS01124"/>
    </source>
</evidence>
<dbReference type="PROSITE" id="PS01124">
    <property type="entry name" value="HTH_ARAC_FAMILY_2"/>
    <property type="match status" value="1"/>
</dbReference>
<comment type="caution">
    <text evidence="11">The sequence shown here is derived from an EMBL/GenBank/DDBJ whole genome shotgun (WGS) entry which is preliminary data.</text>
</comment>
<feature type="domain" description="Response regulatory" evidence="10">
    <location>
        <begin position="1109"/>
        <end position="1228"/>
    </location>
</feature>
<keyword evidence="7" id="KW-0472">Membrane</keyword>
<dbReference type="PANTHER" id="PTHR43547:SF2">
    <property type="entry name" value="HYBRID SIGNAL TRANSDUCTION HISTIDINE KINASE C"/>
    <property type="match status" value="1"/>
</dbReference>
<evidence type="ECO:0000313" key="12">
    <source>
        <dbReference type="Proteomes" id="UP000745859"/>
    </source>
</evidence>
<dbReference type="Pfam" id="PF00512">
    <property type="entry name" value="HisKA"/>
    <property type="match status" value="1"/>
</dbReference>
<dbReference type="GO" id="GO:0016301">
    <property type="term" value="F:kinase activity"/>
    <property type="evidence" value="ECO:0007669"/>
    <property type="project" value="UniProtKB-KW"/>
</dbReference>
<evidence type="ECO:0000256" key="5">
    <source>
        <dbReference type="ARBA" id="ARBA00023163"/>
    </source>
</evidence>
<keyword evidence="12" id="KW-1185">Reference proteome</keyword>
<dbReference type="PRINTS" id="PR00344">
    <property type="entry name" value="BCTRLSENSOR"/>
</dbReference>
<dbReference type="Gene3D" id="1.10.10.60">
    <property type="entry name" value="Homeodomain-like"/>
    <property type="match status" value="1"/>
</dbReference>
<feature type="domain" description="HTH araC/xylS-type" evidence="8">
    <location>
        <begin position="1277"/>
        <end position="1376"/>
    </location>
</feature>
<keyword evidence="5" id="KW-0804">Transcription</keyword>
<dbReference type="Gene3D" id="3.30.565.10">
    <property type="entry name" value="Histidine kinase-like ATPase, C-terminal domain"/>
    <property type="match status" value="1"/>
</dbReference>
<dbReference type="CDD" id="cd00082">
    <property type="entry name" value="HisKA"/>
    <property type="match status" value="1"/>
</dbReference>
<dbReference type="SMART" id="SM00388">
    <property type="entry name" value="HisKA"/>
    <property type="match status" value="1"/>
</dbReference>
<keyword evidence="11" id="KW-0418">Kinase</keyword>
<dbReference type="InterPro" id="IPR004358">
    <property type="entry name" value="Sig_transdc_His_kin-like_C"/>
</dbReference>
<dbReference type="InterPro" id="IPR036890">
    <property type="entry name" value="HATPase_C_sf"/>
</dbReference>
<dbReference type="InterPro" id="IPR015943">
    <property type="entry name" value="WD40/YVTN_repeat-like_dom_sf"/>
</dbReference>
<dbReference type="Pfam" id="PF07494">
    <property type="entry name" value="Reg_prop"/>
    <property type="match status" value="2"/>
</dbReference>
<protein>
    <recommendedName>
        <fullName evidence="2">histidine kinase</fullName>
        <ecNumber evidence="2">2.7.13.3</ecNumber>
    </recommendedName>
</protein>
<dbReference type="Gene3D" id="1.10.287.130">
    <property type="match status" value="1"/>
</dbReference>
<gene>
    <name evidence="11" type="ORF">FHR24_001380</name>
</gene>
<sequence length="1383" mass="159357">MRLLYHFLFFLFYFGFNTYAFQPTFHHLTTENGLGSNIVRWVYQDNDGFIWISTKAGLSRYDGYEIKNYEVSNSQKGFLRDMVISEPIELDNRYLLFTSTKGIFSYDKQKDTFQYLSNHLKELNGTKFLTYDDDKNVWTAKNNVGFYKLIYNKDSIQKVDFVNGKQFGFSMRKANMIHTDSQGDVWLFSSGFIAVVRNKTQSIEMVKNWSIGYASFYELSDKNYIITDTAGFYYSLNPKTLEITPYQNNFTKNRDIRHNFKSVFLDTKTILGISRRDGLFYLTHNSEKKQISLVHNFQKQPGVKQALSSNNIRHVFVDKANNAWLSTDGGGVCYFNLKPNKFKHIKYNGKKGGLSDSYISSLYEDKYCNLWVSVWQSDVNVLPAGNSYDNFKYLKNEDITSSKSLGYGTVASFAEFNQHQKSVMLLGTSNYKYLKNYRELNFKNPLIKNLETKSLHRKSRIEDFLIEDETLWICRAELGLEKHTLDAKGNIIKSEFFKEIPKYVELYKEAGQCHYIHKDANGIIWVVHESSVFRIINTNNIYDVKALNIADRLQMMHEDSRGYLWFVTKGKGLIKLKVDALGTIIYKKHFTTQNGFADDFLYAIIEDKENYLWIASNIGLIKLDPITEKYKVYGKGDGVFGKNFVERCCVYRKNGEMVFGTTNGMYVFTPEEIVNNTTSPETVITGFYVFDKKMQVGEELFGQQILSSNIIKTKQIEVPYKANVLAFEFAALHFANPNGNKFAYKLEGFDKIWRTSSAKERKITYTNLREGKYTFLVKSANKDGVWDTSPAKIIVTVKPPFRRTLIAYVLYLIGVFLFVLIIWIYYSKRLKMKQALEMERFEKTKIEELSQMKMRFFTNISHEFRTPLSLIKASIESLSERSKEDKKDKEYVKITNRNISILLRLVNQLIDVRRFDQKKMKLEKEETAIVSFVEDTAQSFLAVANKKQVLFEYKATNASLVTEIDQDKIEKVIYNLLSNAFKHTNAKGSVKIEVLIKENIFEIVVTDTGKGIPEKHRASIFERFYQGEKVKSENMGSSGIGLSLTKDFVEMHGGTISFISKENVGTTFTVSIPTTTQNIENKELLTLVQNEVATTKPVSPTVFDPDKKTLLVVEDNLDLREVLCKGLSDLYNIIEAENGEIGVEKCTHPDDEIEIDLVISDVMMPEKNGYQLCQELKTNTETSHIPIILLTAKTADEHKLEGFDKGADAYIEKPFNFELLKAQVKAILDSKQKLRDFYRQFQTEKVSTKKSQATIKCSKKTVKNTLEVSDYDNELMQKIKETIQEKMQEPTFSVEVLAKVCAVSESTLRRKVKALTGESPSSLIRNYKIQFAGELLQQESYTVYSAMHDAGFSNYANFSKLFAKEFGKTPGEYRKEQHPDLKN</sequence>
<dbReference type="Pfam" id="PF07495">
    <property type="entry name" value="Y_Y_Y"/>
    <property type="match status" value="1"/>
</dbReference>
<dbReference type="Gene3D" id="3.40.50.2300">
    <property type="match status" value="1"/>
</dbReference>
<dbReference type="EMBL" id="JAASQL010000001">
    <property type="protein sequence ID" value="NIJ44941.1"/>
    <property type="molecule type" value="Genomic_DNA"/>
</dbReference>
<keyword evidence="3 6" id="KW-0597">Phosphoprotein</keyword>
<keyword evidence="7" id="KW-0812">Transmembrane</keyword>
<dbReference type="InterPro" id="IPR005467">
    <property type="entry name" value="His_kinase_dom"/>
</dbReference>
<dbReference type="RefSeq" id="WP_167185880.1">
    <property type="nucleotide sequence ID" value="NZ_JAASQL010000001.1"/>
</dbReference>
<dbReference type="SUPFAM" id="SSF46689">
    <property type="entry name" value="Homeodomain-like"/>
    <property type="match status" value="1"/>
</dbReference>
<dbReference type="SUPFAM" id="SSF47384">
    <property type="entry name" value="Homodimeric domain of signal transducing histidine kinase"/>
    <property type="match status" value="1"/>
</dbReference>
<organism evidence="11 12">
    <name type="scientific">Wenyingzhuangia heitensis</name>
    <dbReference type="NCBI Taxonomy" id="1487859"/>
    <lineage>
        <taxon>Bacteria</taxon>
        <taxon>Pseudomonadati</taxon>
        <taxon>Bacteroidota</taxon>
        <taxon>Flavobacteriia</taxon>
        <taxon>Flavobacteriales</taxon>
        <taxon>Flavobacteriaceae</taxon>
        <taxon>Wenyingzhuangia</taxon>
    </lineage>
</organism>
<dbReference type="SMART" id="SM00342">
    <property type="entry name" value="HTH_ARAC"/>
    <property type="match status" value="1"/>
</dbReference>
<dbReference type="InterPro" id="IPR003661">
    <property type="entry name" value="HisK_dim/P_dom"/>
</dbReference>
<dbReference type="InterPro" id="IPR018060">
    <property type="entry name" value="HTH_AraC"/>
</dbReference>
<feature type="domain" description="Histidine kinase" evidence="9">
    <location>
        <begin position="859"/>
        <end position="1076"/>
    </location>
</feature>
<evidence type="ECO:0000256" key="1">
    <source>
        <dbReference type="ARBA" id="ARBA00000085"/>
    </source>
</evidence>
<feature type="modified residue" description="4-aspartylphosphate" evidence="6">
    <location>
        <position position="1161"/>
    </location>
</feature>
<dbReference type="InterPro" id="IPR011123">
    <property type="entry name" value="Y_Y_Y"/>
</dbReference>
<evidence type="ECO:0000259" key="9">
    <source>
        <dbReference type="PROSITE" id="PS50109"/>
    </source>
</evidence>
<dbReference type="Pfam" id="PF12833">
    <property type="entry name" value="HTH_18"/>
    <property type="match status" value="1"/>
</dbReference>
<proteinExistence type="predicted"/>
<dbReference type="SUPFAM" id="SSF55874">
    <property type="entry name" value="ATPase domain of HSP90 chaperone/DNA topoisomerase II/histidine kinase"/>
    <property type="match status" value="1"/>
</dbReference>
<dbReference type="PROSITE" id="PS50109">
    <property type="entry name" value="HIS_KIN"/>
    <property type="match status" value="1"/>
</dbReference>
<dbReference type="SUPFAM" id="SSF63829">
    <property type="entry name" value="Calcium-dependent phosphotriesterase"/>
    <property type="match status" value="1"/>
</dbReference>
<dbReference type="Gene3D" id="2.130.10.10">
    <property type="entry name" value="YVTN repeat-like/Quinoprotein amine dehydrogenase"/>
    <property type="match status" value="2"/>
</dbReference>
<evidence type="ECO:0000313" key="11">
    <source>
        <dbReference type="EMBL" id="NIJ44941.1"/>
    </source>
</evidence>
<dbReference type="InterPro" id="IPR003594">
    <property type="entry name" value="HATPase_dom"/>
</dbReference>
<evidence type="ECO:0000256" key="2">
    <source>
        <dbReference type="ARBA" id="ARBA00012438"/>
    </source>
</evidence>
<dbReference type="SMART" id="SM00448">
    <property type="entry name" value="REC"/>
    <property type="match status" value="1"/>
</dbReference>
<dbReference type="SMART" id="SM00387">
    <property type="entry name" value="HATPase_c"/>
    <property type="match status" value="1"/>
</dbReference>
<evidence type="ECO:0000259" key="10">
    <source>
        <dbReference type="PROSITE" id="PS50110"/>
    </source>
</evidence>
<dbReference type="PROSITE" id="PS50110">
    <property type="entry name" value="RESPONSE_REGULATORY"/>
    <property type="match status" value="1"/>
</dbReference>
<dbReference type="CDD" id="cd00075">
    <property type="entry name" value="HATPase"/>
    <property type="match status" value="1"/>
</dbReference>
<name>A0ABX0UCS4_9FLAO</name>
<accession>A0ABX0UCS4</accession>